<evidence type="ECO:0000256" key="3">
    <source>
        <dbReference type="ARBA" id="ARBA00022741"/>
    </source>
</evidence>
<dbReference type="Pfam" id="PF00005">
    <property type="entry name" value="ABC_tran"/>
    <property type="match status" value="1"/>
</dbReference>
<reference evidence="6 7" key="1">
    <citation type="journal article" date="2014" name="Genome Announc.">
        <title>Complete Genome Sequences of Lactobacillus johnsonii Strain N6.2 and Lactobacillus reuteri Strain TD1.</title>
        <authorList>
            <person name="Leonard M.T."/>
            <person name="Valladares R.B."/>
            <person name="Ardissone A."/>
            <person name="Gonzalez C.F."/>
            <person name="Lorca G.L."/>
            <person name="Triplett E.W."/>
        </authorList>
    </citation>
    <scope>NUCLEOTIDE SEQUENCE [LARGE SCALE GENOMIC DNA]</scope>
    <source>
        <strain evidence="6 7">N6.2</strain>
    </source>
</reference>
<evidence type="ECO:0000313" key="7">
    <source>
        <dbReference type="Proteomes" id="UP000018522"/>
    </source>
</evidence>
<evidence type="ECO:0000256" key="2">
    <source>
        <dbReference type="ARBA" id="ARBA00022592"/>
    </source>
</evidence>
<dbReference type="CDD" id="cd03260">
    <property type="entry name" value="ABC_PstB_phosphate_transporter"/>
    <property type="match status" value="1"/>
</dbReference>
<dbReference type="KEGG" id="ljn:T285_03095"/>
<protein>
    <submittedName>
        <fullName evidence="6">Phosphate ABC transporter ATP-binding protein</fullName>
    </submittedName>
</protein>
<sequence>MTLLKIFLLILKVKLRKTTFAEVLDKGFTVENIITSKDVHLSYGNVEALHGISLDFEEKELTALIGPSGCGKSTFLRCLNRMNDDIPNIHISGEIKFENKNIYGPKMDLVELRKDVGMVFQQPSPFPFSVYDNIAYGLRIAGIKDKELIDQRVEESLKQAAIWKETKDNLDRNAQAFSGGQQQRICIARALAVRPKVVLLDEPTSALDPISSSEIEETLLELKHDFTFIMVTHNLQQASRISDYTAFLMSGDLIEYGKTSDMFMNPKKQITSDYLNGRFG</sequence>
<dbReference type="EMBL" id="CP006811">
    <property type="protein sequence ID" value="AHA97059.1"/>
    <property type="molecule type" value="Genomic_DNA"/>
</dbReference>
<dbReference type="InterPro" id="IPR027417">
    <property type="entry name" value="P-loop_NTPase"/>
</dbReference>
<dbReference type="Proteomes" id="UP000018522">
    <property type="component" value="Chromosome"/>
</dbReference>
<evidence type="ECO:0000313" key="6">
    <source>
        <dbReference type="EMBL" id="AHA97059.1"/>
    </source>
</evidence>
<dbReference type="PANTHER" id="PTHR43423:SF1">
    <property type="entry name" value="ABC TRANSPORTER I FAMILY MEMBER 17"/>
    <property type="match status" value="1"/>
</dbReference>
<dbReference type="GO" id="GO:0035435">
    <property type="term" value="P:phosphate ion transmembrane transport"/>
    <property type="evidence" value="ECO:0007669"/>
    <property type="project" value="InterPro"/>
</dbReference>
<dbReference type="GO" id="GO:0005315">
    <property type="term" value="F:phosphate transmembrane transporter activity"/>
    <property type="evidence" value="ECO:0007669"/>
    <property type="project" value="InterPro"/>
</dbReference>
<dbReference type="InterPro" id="IPR005670">
    <property type="entry name" value="PstB-like"/>
</dbReference>
<dbReference type="GO" id="GO:0016887">
    <property type="term" value="F:ATP hydrolysis activity"/>
    <property type="evidence" value="ECO:0007669"/>
    <property type="project" value="InterPro"/>
</dbReference>
<keyword evidence="1" id="KW-0813">Transport</keyword>
<dbReference type="AlphaFoldDB" id="A0A7D9N5R1"/>
<dbReference type="InterPro" id="IPR003439">
    <property type="entry name" value="ABC_transporter-like_ATP-bd"/>
</dbReference>
<dbReference type="InterPro" id="IPR003593">
    <property type="entry name" value="AAA+_ATPase"/>
</dbReference>
<keyword evidence="3" id="KW-0547">Nucleotide-binding</keyword>
<evidence type="ECO:0000256" key="1">
    <source>
        <dbReference type="ARBA" id="ARBA00022448"/>
    </source>
</evidence>
<accession>A0A7D9N5R1</accession>
<proteinExistence type="predicted"/>
<dbReference type="GO" id="GO:0005524">
    <property type="term" value="F:ATP binding"/>
    <property type="evidence" value="ECO:0007669"/>
    <property type="project" value="UniProtKB-KW"/>
</dbReference>
<evidence type="ECO:0000259" key="5">
    <source>
        <dbReference type="PROSITE" id="PS50893"/>
    </source>
</evidence>
<feature type="domain" description="ABC transporter" evidence="5">
    <location>
        <begin position="34"/>
        <end position="275"/>
    </location>
</feature>
<dbReference type="GO" id="GO:0016020">
    <property type="term" value="C:membrane"/>
    <property type="evidence" value="ECO:0007669"/>
    <property type="project" value="InterPro"/>
</dbReference>
<organism evidence="6 7">
    <name type="scientific">Lactobacillus johnsonii N6.2</name>
    <dbReference type="NCBI Taxonomy" id="1408186"/>
    <lineage>
        <taxon>Bacteria</taxon>
        <taxon>Bacillati</taxon>
        <taxon>Bacillota</taxon>
        <taxon>Bacilli</taxon>
        <taxon>Lactobacillales</taxon>
        <taxon>Lactobacillaceae</taxon>
        <taxon>Lactobacillus</taxon>
    </lineage>
</organism>
<dbReference type="NCBIfam" id="TIGR00972">
    <property type="entry name" value="3a0107s01c2"/>
    <property type="match status" value="1"/>
</dbReference>
<dbReference type="Gene3D" id="3.40.50.300">
    <property type="entry name" value="P-loop containing nucleotide triphosphate hydrolases"/>
    <property type="match status" value="1"/>
</dbReference>
<dbReference type="PROSITE" id="PS00211">
    <property type="entry name" value="ABC_TRANSPORTER_1"/>
    <property type="match status" value="1"/>
</dbReference>
<evidence type="ECO:0000256" key="4">
    <source>
        <dbReference type="ARBA" id="ARBA00022840"/>
    </source>
</evidence>
<dbReference type="InterPro" id="IPR017871">
    <property type="entry name" value="ABC_transporter-like_CS"/>
</dbReference>
<dbReference type="SUPFAM" id="SSF52540">
    <property type="entry name" value="P-loop containing nucleoside triphosphate hydrolases"/>
    <property type="match status" value="1"/>
</dbReference>
<dbReference type="PROSITE" id="PS50893">
    <property type="entry name" value="ABC_TRANSPORTER_2"/>
    <property type="match status" value="1"/>
</dbReference>
<keyword evidence="4 6" id="KW-0067">ATP-binding</keyword>
<dbReference type="SMART" id="SM00382">
    <property type="entry name" value="AAA"/>
    <property type="match status" value="1"/>
</dbReference>
<gene>
    <name evidence="6" type="ORF">T285_03095</name>
</gene>
<dbReference type="PANTHER" id="PTHR43423">
    <property type="entry name" value="ABC TRANSPORTER I FAMILY MEMBER 17"/>
    <property type="match status" value="1"/>
</dbReference>
<keyword evidence="2" id="KW-0592">Phosphate transport</keyword>
<name>A0A7D9N5R1_LACJH</name>